<dbReference type="EnsemblPlants" id="PGSC0003DMT400090213">
    <property type="protein sequence ID" value="PGSC0003DMT400090213"/>
    <property type="gene ID" value="PGSC0003DMG400039784"/>
</dbReference>
<dbReference type="Pfam" id="PF20167">
    <property type="entry name" value="Transposase_32"/>
    <property type="match status" value="1"/>
</dbReference>
<dbReference type="AlphaFoldDB" id="M1DJW9"/>
<dbReference type="Gramene" id="PGSC0003DMT400090213">
    <property type="protein sequence ID" value="PGSC0003DMT400090213"/>
    <property type="gene ID" value="PGSC0003DMG400039784"/>
</dbReference>
<evidence type="ECO:0000259" key="1">
    <source>
        <dbReference type="Pfam" id="PF20167"/>
    </source>
</evidence>
<dbReference type="PANTHER" id="PTHR33180">
    <property type="entry name" value="PHOTOSYSTEM II CP43 REACTION CENTER PROTEIN"/>
    <property type="match status" value="1"/>
</dbReference>
<dbReference type="Proteomes" id="UP000011115">
    <property type="component" value="Unassembled WGS sequence"/>
</dbReference>
<dbReference type="HOGENOM" id="CLU_029307_1_1_1"/>
<dbReference type="PaxDb" id="4113-PGSC0003DMT400090213"/>
<evidence type="ECO:0000313" key="2">
    <source>
        <dbReference type="EnsemblPlants" id="PGSC0003DMT400090213"/>
    </source>
</evidence>
<dbReference type="PANTHER" id="PTHR33180:SF31">
    <property type="entry name" value="POLYPROTEIN PROTEIN"/>
    <property type="match status" value="1"/>
</dbReference>
<name>M1DJW9_SOLTU</name>
<dbReference type="InterPro" id="IPR046796">
    <property type="entry name" value="Transposase_32_dom"/>
</dbReference>
<organism evidence="2 3">
    <name type="scientific">Solanum tuberosum</name>
    <name type="common">Potato</name>
    <dbReference type="NCBI Taxonomy" id="4113"/>
    <lineage>
        <taxon>Eukaryota</taxon>
        <taxon>Viridiplantae</taxon>
        <taxon>Streptophyta</taxon>
        <taxon>Embryophyta</taxon>
        <taxon>Tracheophyta</taxon>
        <taxon>Spermatophyta</taxon>
        <taxon>Magnoliopsida</taxon>
        <taxon>eudicotyledons</taxon>
        <taxon>Gunneridae</taxon>
        <taxon>Pentapetalae</taxon>
        <taxon>asterids</taxon>
        <taxon>lamiids</taxon>
        <taxon>Solanales</taxon>
        <taxon>Solanaceae</taxon>
        <taxon>Solanoideae</taxon>
        <taxon>Solaneae</taxon>
        <taxon>Solanum</taxon>
    </lineage>
</organism>
<sequence>MTLDDSPKAFLIAFCWHPCSLNCTVTFGGLIHARRMMSAIHRKTWLDQRFAGRNMTPRKKAKGITLNEDTTASRARATKLPMTGGKGKVKGKSPASPEASFDSGGIYATYLTTSESKTSFKPVDYVVIRGKKVKCASEAINIVLDYPNDTNDECQYLIRTKTLDNMKKWLAPLISDGTPKWHEIGAPIEKKDLNIVAMFWFGFISNMIMPSQNESILRLAKTAYLCCIIYGTRLNLGMIIAQEMVIRAKQCHTSLPFPVLITELCR</sequence>
<dbReference type="GO" id="GO:0009523">
    <property type="term" value="C:photosystem II"/>
    <property type="evidence" value="ECO:0000318"/>
    <property type="project" value="GO_Central"/>
</dbReference>
<keyword evidence="3" id="KW-1185">Reference proteome</keyword>
<proteinExistence type="predicted"/>
<feature type="domain" description="Putative plant transposon protein" evidence="1">
    <location>
        <begin position="107"/>
        <end position="266"/>
    </location>
</feature>
<dbReference type="GO" id="GO:0009579">
    <property type="term" value="C:thylakoid"/>
    <property type="evidence" value="ECO:0000318"/>
    <property type="project" value="GO_Central"/>
</dbReference>
<reference evidence="2" key="2">
    <citation type="submission" date="2015-06" db="UniProtKB">
        <authorList>
            <consortium name="EnsemblPlants"/>
        </authorList>
    </citation>
    <scope>IDENTIFICATION</scope>
    <source>
        <strain evidence="2">DM1-3 516 R44</strain>
    </source>
</reference>
<dbReference type="InParanoid" id="M1DJW9"/>
<evidence type="ECO:0000313" key="3">
    <source>
        <dbReference type="Proteomes" id="UP000011115"/>
    </source>
</evidence>
<protein>
    <recommendedName>
        <fullName evidence="1">Putative plant transposon protein domain-containing protein</fullName>
    </recommendedName>
</protein>
<reference evidence="3" key="1">
    <citation type="journal article" date="2011" name="Nature">
        <title>Genome sequence and analysis of the tuber crop potato.</title>
        <authorList>
            <consortium name="The Potato Genome Sequencing Consortium"/>
        </authorList>
    </citation>
    <scope>NUCLEOTIDE SEQUENCE [LARGE SCALE GENOMIC DNA]</scope>
    <source>
        <strain evidence="3">cv. DM1-3 516 R44</strain>
    </source>
</reference>
<accession>M1DJW9</accession>